<evidence type="ECO:0000256" key="5">
    <source>
        <dbReference type="ARBA" id="ARBA00022729"/>
    </source>
</evidence>
<dbReference type="CDD" id="cd01137">
    <property type="entry name" value="PsaA"/>
    <property type="match status" value="1"/>
</dbReference>
<evidence type="ECO:0000313" key="9">
    <source>
        <dbReference type="EMBL" id="ABC24498.1"/>
    </source>
</evidence>
<dbReference type="STRING" id="269796.Rru_A3704"/>
<dbReference type="InterPro" id="IPR006127">
    <property type="entry name" value="ZnuA-like"/>
</dbReference>
<dbReference type="Gene3D" id="3.40.50.1980">
    <property type="entry name" value="Nitrogenase molybdenum iron protein domain"/>
    <property type="match status" value="2"/>
</dbReference>
<dbReference type="eggNOG" id="COG0803">
    <property type="taxonomic scope" value="Bacteria"/>
</dbReference>
<dbReference type="GO" id="GO:0046872">
    <property type="term" value="F:metal ion binding"/>
    <property type="evidence" value="ECO:0007669"/>
    <property type="project" value="UniProtKB-KW"/>
</dbReference>
<dbReference type="PhylomeDB" id="Q2RMZ7"/>
<dbReference type="PRINTS" id="PR00690">
    <property type="entry name" value="ADHESNFAMILY"/>
</dbReference>
<dbReference type="Proteomes" id="UP000001929">
    <property type="component" value="Chromosome"/>
</dbReference>
<dbReference type="GO" id="GO:0030313">
    <property type="term" value="C:cell envelope"/>
    <property type="evidence" value="ECO:0007669"/>
    <property type="project" value="UniProtKB-SubCell"/>
</dbReference>
<reference evidence="9 10" key="1">
    <citation type="journal article" date="2011" name="Stand. Genomic Sci.">
        <title>Complete genome sequence of Rhodospirillum rubrum type strain (S1).</title>
        <authorList>
            <person name="Munk A.C."/>
            <person name="Copeland A."/>
            <person name="Lucas S."/>
            <person name="Lapidus A."/>
            <person name="Del Rio T.G."/>
            <person name="Barry K."/>
            <person name="Detter J.C."/>
            <person name="Hammon N."/>
            <person name="Israni S."/>
            <person name="Pitluck S."/>
            <person name="Brettin T."/>
            <person name="Bruce D."/>
            <person name="Han C."/>
            <person name="Tapia R."/>
            <person name="Gilna P."/>
            <person name="Schmutz J."/>
            <person name="Larimer F."/>
            <person name="Land M."/>
            <person name="Kyrpides N.C."/>
            <person name="Mavromatis K."/>
            <person name="Richardson P."/>
            <person name="Rohde M."/>
            <person name="Goker M."/>
            <person name="Klenk H.P."/>
            <person name="Zhang Y."/>
            <person name="Roberts G.P."/>
            <person name="Reslewic S."/>
            <person name="Schwartz D.C."/>
        </authorList>
    </citation>
    <scope>NUCLEOTIDE SEQUENCE [LARGE SCALE GENOMIC DNA]</scope>
    <source>
        <strain evidence="10">ATCC 11170 / ATH 1.1.1 / DSM 467 / LMG 4362 / NCIMB 8255 / S1</strain>
    </source>
</reference>
<evidence type="ECO:0000256" key="8">
    <source>
        <dbReference type="SAM" id="SignalP"/>
    </source>
</evidence>
<dbReference type="PANTHER" id="PTHR42953:SF1">
    <property type="entry name" value="METAL-BINDING PROTEIN HI_0362-RELATED"/>
    <property type="match status" value="1"/>
</dbReference>
<gene>
    <name evidence="9" type="ordered locus">Rru_A3704</name>
</gene>
<feature type="region of interest" description="Disordered" evidence="7">
    <location>
        <begin position="114"/>
        <end position="141"/>
    </location>
</feature>
<dbReference type="AlphaFoldDB" id="Q2RMZ7"/>
<dbReference type="InterPro" id="IPR006129">
    <property type="entry name" value="AdhesinB"/>
</dbReference>
<keyword evidence="3 6" id="KW-0813">Transport</keyword>
<dbReference type="KEGG" id="rru:Rru_A3704"/>
<feature type="signal peptide" evidence="8">
    <location>
        <begin position="1"/>
        <end position="27"/>
    </location>
</feature>
<dbReference type="GO" id="GO:0007155">
    <property type="term" value="P:cell adhesion"/>
    <property type="evidence" value="ECO:0007669"/>
    <property type="project" value="InterPro"/>
</dbReference>
<dbReference type="PATRIC" id="fig|269796.9.peg.3828"/>
<evidence type="ECO:0000256" key="3">
    <source>
        <dbReference type="ARBA" id="ARBA00022448"/>
    </source>
</evidence>
<feature type="chain" id="PRO_5004214731" evidence="8">
    <location>
        <begin position="28"/>
        <end position="316"/>
    </location>
</feature>
<dbReference type="SUPFAM" id="SSF53807">
    <property type="entry name" value="Helical backbone' metal receptor"/>
    <property type="match status" value="1"/>
</dbReference>
<dbReference type="PANTHER" id="PTHR42953">
    <property type="entry name" value="HIGH-AFFINITY ZINC UPTAKE SYSTEM PROTEIN ZNUA-RELATED"/>
    <property type="match status" value="1"/>
</dbReference>
<evidence type="ECO:0000256" key="7">
    <source>
        <dbReference type="SAM" id="MobiDB-lite"/>
    </source>
</evidence>
<dbReference type="EnsemblBacteria" id="ABC24498">
    <property type="protein sequence ID" value="ABC24498"/>
    <property type="gene ID" value="Rru_A3704"/>
</dbReference>
<dbReference type="EMBL" id="CP000230">
    <property type="protein sequence ID" value="ABC24498.1"/>
    <property type="molecule type" value="Genomic_DNA"/>
</dbReference>
<dbReference type="RefSeq" id="WP_011391451.1">
    <property type="nucleotide sequence ID" value="NC_007643.1"/>
</dbReference>
<feature type="compositionally biased region" description="Basic and acidic residues" evidence="7">
    <location>
        <begin position="124"/>
        <end position="141"/>
    </location>
</feature>
<evidence type="ECO:0000313" key="10">
    <source>
        <dbReference type="Proteomes" id="UP000001929"/>
    </source>
</evidence>
<keyword evidence="4" id="KW-0479">Metal-binding</keyword>
<name>Q2RMZ7_RHORT</name>
<accession>Q2RMZ7</accession>
<keyword evidence="5 8" id="KW-0732">Signal</keyword>
<proteinExistence type="inferred from homology"/>
<comment type="subcellular location">
    <subcellularLocation>
        <location evidence="1">Cell envelope</location>
    </subcellularLocation>
</comment>
<dbReference type="InterPro" id="IPR050492">
    <property type="entry name" value="Bact_metal-bind_prot9"/>
</dbReference>
<evidence type="ECO:0000256" key="2">
    <source>
        <dbReference type="ARBA" id="ARBA00011028"/>
    </source>
</evidence>
<organism evidence="9 10">
    <name type="scientific">Rhodospirillum rubrum (strain ATCC 11170 / ATH 1.1.1 / DSM 467 / LMG 4362 / NCIMB 8255 / S1)</name>
    <dbReference type="NCBI Taxonomy" id="269796"/>
    <lineage>
        <taxon>Bacteria</taxon>
        <taxon>Pseudomonadati</taxon>
        <taxon>Pseudomonadota</taxon>
        <taxon>Alphaproteobacteria</taxon>
        <taxon>Rhodospirillales</taxon>
        <taxon>Rhodospirillaceae</taxon>
        <taxon>Rhodospirillum</taxon>
    </lineage>
</organism>
<evidence type="ECO:0000256" key="4">
    <source>
        <dbReference type="ARBA" id="ARBA00022723"/>
    </source>
</evidence>
<dbReference type="Pfam" id="PF01297">
    <property type="entry name" value="ZnuA"/>
    <property type="match status" value="1"/>
</dbReference>
<dbReference type="GO" id="GO:0030001">
    <property type="term" value="P:metal ion transport"/>
    <property type="evidence" value="ECO:0007669"/>
    <property type="project" value="InterPro"/>
</dbReference>
<evidence type="ECO:0000256" key="6">
    <source>
        <dbReference type="RuleBase" id="RU003512"/>
    </source>
</evidence>
<dbReference type="HOGENOM" id="CLU_016838_1_1_5"/>
<comment type="similarity">
    <text evidence="2 6">Belongs to the bacterial solute-binding protein 9 family.</text>
</comment>
<dbReference type="PRINTS" id="PR00691">
    <property type="entry name" value="ADHESINB"/>
</dbReference>
<protein>
    <submittedName>
        <fullName evidence="9">Periplasmic solute binding protein</fullName>
    </submittedName>
</protein>
<evidence type="ECO:0000256" key="1">
    <source>
        <dbReference type="ARBA" id="ARBA00004196"/>
    </source>
</evidence>
<dbReference type="InterPro" id="IPR006128">
    <property type="entry name" value="Lipoprotein_PsaA-like"/>
</dbReference>
<keyword evidence="10" id="KW-1185">Reference proteome</keyword>
<sequence>MIARRCLLAAVPALGLALALGAGPSLAADPVKVVASFSILGDMVHEIGGERVSLTTLVGADGDAHVYQPTPSNARAVGAADLLVINGLGFEGWMDRLIDSSGYKGPVVIASQAVSPRPMEEEDGHDHEADHDHGAGDPHHEGLDPHAWQSLANGRLYLKAIADGLIAVDPAGAPTYQANLSRMIEAVDALETEVKRTVAAIPSANRKVVTSHDAFGYFASAYGLSFIAPQGVSTDAEASASDVAALIRQIRDEKIPAVFMENISDPRLLKRITAETGAVIGGTLYSDSLSGPTGPAPTYLKMMESNIRTLKAALAP</sequence>